<accession>A0A061IWT7</accession>
<name>A0A061IWT7_TRYRA</name>
<dbReference type="EMBL" id="AUPL01005962">
    <property type="protein sequence ID" value="ESL06366.1"/>
    <property type="molecule type" value="Genomic_DNA"/>
</dbReference>
<dbReference type="Proteomes" id="UP000031737">
    <property type="component" value="Unassembled WGS sequence"/>
</dbReference>
<dbReference type="OrthoDB" id="277602at2759"/>
<comment type="caution">
    <text evidence="1">The sequence shown here is derived from an EMBL/GenBank/DDBJ whole genome shotgun (WGS) entry which is preliminary data.</text>
</comment>
<dbReference type="AlphaFoldDB" id="A0A061IWT7"/>
<reference evidence="1 2" key="1">
    <citation type="submission" date="2013-07" db="EMBL/GenBank/DDBJ databases">
        <authorList>
            <person name="Stoco P.H."/>
            <person name="Wagner G."/>
            <person name="Gerber A."/>
            <person name="Zaha A."/>
            <person name="Thompson C."/>
            <person name="Bartholomeu D.C."/>
            <person name="Luckemeyer D.D."/>
            <person name="Bahia D."/>
            <person name="Loreto E."/>
            <person name="Prestes E.B."/>
            <person name="Lima F.M."/>
            <person name="Rodrigues-Luiz G."/>
            <person name="Vallejo G.A."/>
            <person name="Filho J.F."/>
            <person name="Monteiro K.M."/>
            <person name="Tyler K.M."/>
            <person name="de Almeida L.G."/>
            <person name="Ortiz M.F."/>
            <person name="Siervo M.A."/>
            <person name="de Moraes M.H."/>
            <person name="Cunha O.L."/>
            <person name="Mendonca-Neto R."/>
            <person name="Silva R."/>
            <person name="Teixeira S.M."/>
            <person name="Murta S.M."/>
            <person name="Sincero T.C."/>
            <person name="Mendes T.A."/>
            <person name="Urmenyi T.P."/>
            <person name="Silva V.G."/>
            <person name="da Rocha W.D."/>
            <person name="Andersson B."/>
            <person name="Romanha A.J."/>
            <person name="Steindel M."/>
            <person name="de Vasconcelos A.T."/>
            <person name="Grisard E.C."/>
        </authorList>
    </citation>
    <scope>NUCLEOTIDE SEQUENCE [LARGE SCALE GENOMIC DNA]</scope>
    <source>
        <strain evidence="1 2">SC58</strain>
    </source>
</reference>
<evidence type="ECO:0000313" key="2">
    <source>
        <dbReference type="Proteomes" id="UP000031737"/>
    </source>
</evidence>
<organism evidence="1 2">
    <name type="scientific">Trypanosoma rangeli SC58</name>
    <dbReference type="NCBI Taxonomy" id="429131"/>
    <lineage>
        <taxon>Eukaryota</taxon>
        <taxon>Discoba</taxon>
        <taxon>Euglenozoa</taxon>
        <taxon>Kinetoplastea</taxon>
        <taxon>Metakinetoplastina</taxon>
        <taxon>Trypanosomatida</taxon>
        <taxon>Trypanosomatidae</taxon>
        <taxon>Trypanosoma</taxon>
        <taxon>Herpetosoma</taxon>
    </lineage>
</organism>
<dbReference type="VEuPathDB" id="TriTrypDB:TRSC58_05962"/>
<protein>
    <submittedName>
        <fullName evidence="1">Uncharacterized protein</fullName>
    </submittedName>
</protein>
<proteinExistence type="predicted"/>
<keyword evidence="2" id="KW-1185">Reference proteome</keyword>
<evidence type="ECO:0000313" key="1">
    <source>
        <dbReference type="EMBL" id="ESL06366.1"/>
    </source>
</evidence>
<sequence length="133" mass="13914">MRRSVVFMGRTLTQRHLNASHSPLLTGYIRPTALSCTARGLATSPLAVGALLGPSASSGSPLPTEDLLEGALTHTVTTLLARSLSMSLLAEFMKLQNSSTCVIICERVFGALVLSPPSSPGPVPQGLEEVQMA</sequence>
<gene>
    <name evidence="1" type="ORF">TRSC58_05962</name>
</gene>